<dbReference type="GO" id="GO:0042910">
    <property type="term" value="F:xenobiotic transmembrane transporter activity"/>
    <property type="evidence" value="ECO:0007669"/>
    <property type="project" value="TreeGrafter"/>
</dbReference>
<keyword evidence="1" id="KW-1133">Transmembrane helix</keyword>
<dbReference type="AlphaFoldDB" id="D5BN59"/>
<dbReference type="SUPFAM" id="SSF82714">
    <property type="entry name" value="Multidrug efflux transporter AcrB TolC docking domain, DN and DC subdomains"/>
    <property type="match status" value="2"/>
</dbReference>
<dbReference type="Gene3D" id="3.30.70.1320">
    <property type="entry name" value="Multidrug efflux transporter AcrB pore domain like"/>
    <property type="match status" value="1"/>
</dbReference>
<accession>D5BN59</accession>
<dbReference type="Pfam" id="PF00873">
    <property type="entry name" value="ACR_tran"/>
    <property type="match status" value="1"/>
</dbReference>
<evidence type="ECO:0000313" key="2">
    <source>
        <dbReference type="EMBL" id="ADE40252.1"/>
    </source>
</evidence>
<sequence>MNSIIEAAFSRSGAVLLALFVLCGIGLSAFNDIPKEATPDIDIPVAYVSVGYKGISPSDAERLLIKPLEKHLRTVEGLDVMKSVAAEGYGSVSLEFAANENIDRALADVRQAVDDAKPDLPADADEPKVIEINLSQFPILTAALYGPVSERAMVLAAREIKDQIEALPGVLEVEIGGDREEVLEILVDASSMEAYGLDPSVVTRLVQGNNQLVTAGAIDDGGGRLLVKVPGVLESVDELINMPIKARDGTSIKFGDVAVVRRTFEQAEGWSRVNGEAAIVLDVRKRVGANVINVVEAARAVIDTAAPMIGKDVKVSYLFDDSKDVRNLLSDLGNNVGAAVIIVMVVVLATLGVRNATLVGLAIPGSFLIGITVLNSLGITMNIVVLFSLILVAGMLVDGVIVTTEFADRRIAMGATRREAYMVGAQRMAWPIISSTVTTLMVFMPLLVWPGIVGKFMKFLPITVICVLTASLVMALIFIPVLGSMIGKKSVPKGIISSTAPRFYRRVLKVAISRPLAVMGSVIGFMVFAFIGYGSAGLGVEFFPDIEPDQAQVQVLARGDLSAKERDALVVQAEQSIISAGGVRDFYARSFRGGGAGNQAPRDSIGTIRTVFVDWREREKANTIIEDMRLMVKGIAGVEINIQKPQKGPGGAQPIQLDIVGANLDDVGAAAGAVIKRMEEIGGFVDITDSRPLPGLEWTLVTDRDAASRHGVSIAGLGTMIKMLTRGARISDYRPDDSEDELDVVMRFMGDQRNLDRLKELRVPAADGSYVPLSVFASLQPRVKQGNIERLDGRRYMYINSDVSEGLLPAEQFAKLQTSLSETPLTQNVDIVYGGENEDIAETQAFLGKSFLLSMTLMVVVLMLQFNSGWQAFIIMSAIILSTGGVVLGLWVTGQPFGVVMSGLGVISLAGIVVNNNIVLIDTFNEYRKRGYKARHAAFRAGLVRFRPVVLTAITTILGLLPMVFELTIKLADREIFVGAPSSQWWTQLSSTIAGGLTFATVLTLVATPAMLVLRDSAPVMWVGKKFSQISIRRRSSQAVSA</sequence>
<dbReference type="EMBL" id="CP001751">
    <property type="protein sequence ID" value="ADE40252.1"/>
    <property type="molecule type" value="Genomic_DNA"/>
</dbReference>
<dbReference type="InterPro" id="IPR027463">
    <property type="entry name" value="AcrB_DN_DC_subdom"/>
</dbReference>
<organism evidence="2 3">
    <name type="scientific">Puniceispirillum marinum (strain IMCC1322)</name>
    <dbReference type="NCBI Taxonomy" id="488538"/>
    <lineage>
        <taxon>Bacteria</taxon>
        <taxon>Pseudomonadati</taxon>
        <taxon>Pseudomonadota</taxon>
        <taxon>Alphaproteobacteria</taxon>
        <taxon>Candidatus Puniceispirillales</taxon>
        <taxon>Candidatus Puniceispirillaceae</taxon>
        <taxon>Candidatus Puniceispirillum</taxon>
    </lineage>
</organism>
<keyword evidence="3" id="KW-1185">Reference proteome</keyword>
<feature type="transmembrane region" description="Helical" evidence="1">
    <location>
        <begin position="332"/>
        <end position="351"/>
    </location>
</feature>
<dbReference type="GO" id="GO:0005886">
    <property type="term" value="C:plasma membrane"/>
    <property type="evidence" value="ECO:0007669"/>
    <property type="project" value="TreeGrafter"/>
</dbReference>
<dbReference type="SUPFAM" id="SSF82866">
    <property type="entry name" value="Multidrug efflux transporter AcrB transmembrane domain"/>
    <property type="match status" value="2"/>
</dbReference>
<dbReference type="eggNOG" id="COG0841">
    <property type="taxonomic scope" value="Bacteria"/>
</dbReference>
<dbReference type="RefSeq" id="WP_013046879.1">
    <property type="nucleotide sequence ID" value="NC_014010.1"/>
</dbReference>
<reference evidence="2 3" key="1">
    <citation type="journal article" date="2010" name="J. Bacteriol.">
        <title>Complete genome sequence of "Candidatus Puniceispirillum marinum" IMCC1322, a representative of the SAR116 clade in the Alphaproteobacteria.</title>
        <authorList>
            <person name="Oh H.M."/>
            <person name="Kwon K.K."/>
            <person name="Kang I."/>
            <person name="Kang S.G."/>
            <person name="Lee J.H."/>
            <person name="Kim S.J."/>
            <person name="Cho J.C."/>
        </authorList>
    </citation>
    <scope>NUCLEOTIDE SEQUENCE [LARGE SCALE GENOMIC DNA]</scope>
    <source>
        <strain evidence="2 3">IMCC1322</strain>
    </source>
</reference>
<dbReference type="InterPro" id="IPR001036">
    <property type="entry name" value="Acrflvin-R"/>
</dbReference>
<feature type="transmembrane region" description="Helical" evidence="1">
    <location>
        <begin position="358"/>
        <end position="377"/>
    </location>
</feature>
<dbReference type="PRINTS" id="PR00702">
    <property type="entry name" value="ACRIFLAVINRP"/>
</dbReference>
<dbReference type="EC" id="6.3.4.3" evidence="2"/>
<dbReference type="Gene3D" id="1.20.1640.10">
    <property type="entry name" value="Multidrug efflux transporter AcrB transmembrane domain"/>
    <property type="match status" value="2"/>
</dbReference>
<feature type="transmembrane region" description="Helical" evidence="1">
    <location>
        <begin position="846"/>
        <end position="866"/>
    </location>
</feature>
<evidence type="ECO:0000313" key="3">
    <source>
        <dbReference type="Proteomes" id="UP000007460"/>
    </source>
</evidence>
<name>D5BN59_PUNMI</name>
<proteinExistence type="predicted"/>
<feature type="transmembrane region" description="Helical" evidence="1">
    <location>
        <begin position="985"/>
        <end position="1014"/>
    </location>
</feature>
<dbReference type="OrthoDB" id="9798415at2"/>
<keyword evidence="2" id="KW-0436">Ligase</keyword>
<dbReference type="KEGG" id="apb:SAR116_2009"/>
<dbReference type="Gene3D" id="3.30.70.1440">
    <property type="entry name" value="Multidrug efflux transporter AcrB pore domain"/>
    <property type="match status" value="1"/>
</dbReference>
<feature type="transmembrane region" description="Helical" evidence="1">
    <location>
        <begin position="899"/>
        <end position="921"/>
    </location>
</feature>
<dbReference type="PANTHER" id="PTHR32063:SF0">
    <property type="entry name" value="SWARMING MOTILITY PROTEIN SWRC"/>
    <property type="match status" value="1"/>
</dbReference>
<feature type="transmembrane region" description="Helical" evidence="1">
    <location>
        <begin position="942"/>
        <end position="965"/>
    </location>
</feature>
<feature type="transmembrane region" description="Helical" evidence="1">
    <location>
        <begin position="516"/>
        <end position="536"/>
    </location>
</feature>
<feature type="transmembrane region" description="Helical" evidence="1">
    <location>
        <begin position="459"/>
        <end position="483"/>
    </location>
</feature>
<feature type="transmembrane region" description="Helical" evidence="1">
    <location>
        <begin position="873"/>
        <end position="893"/>
    </location>
</feature>
<dbReference type="Gene3D" id="3.30.2090.10">
    <property type="entry name" value="Multidrug efflux transporter AcrB TolC docking domain, DN and DC subdomains"/>
    <property type="match status" value="2"/>
</dbReference>
<dbReference type="Proteomes" id="UP000007460">
    <property type="component" value="Chromosome"/>
</dbReference>
<dbReference type="STRING" id="488538.SAR116_2009"/>
<keyword evidence="1" id="KW-0812">Transmembrane</keyword>
<dbReference type="Gene3D" id="3.30.70.1430">
    <property type="entry name" value="Multidrug efflux transporter AcrB pore domain"/>
    <property type="match status" value="2"/>
</dbReference>
<dbReference type="PANTHER" id="PTHR32063">
    <property type="match status" value="1"/>
</dbReference>
<gene>
    <name evidence="2" type="ordered locus">SAR116_2009</name>
</gene>
<dbReference type="HOGENOM" id="CLU_002755_1_2_5"/>
<dbReference type="SUPFAM" id="SSF82693">
    <property type="entry name" value="Multidrug efflux transporter AcrB pore domain, PN1, PN2, PC1 and PC2 subdomains"/>
    <property type="match status" value="1"/>
</dbReference>
<feature type="transmembrane region" description="Helical" evidence="1">
    <location>
        <begin position="428"/>
        <end position="453"/>
    </location>
</feature>
<keyword evidence="1" id="KW-0472">Membrane</keyword>
<protein>
    <submittedName>
        <fullName evidence="2">Cation/multidrug efflux pump</fullName>
        <ecNumber evidence="2">6.3.4.3</ecNumber>
    </submittedName>
</protein>
<evidence type="ECO:0000256" key="1">
    <source>
        <dbReference type="SAM" id="Phobius"/>
    </source>
</evidence>
<feature type="transmembrane region" description="Helical" evidence="1">
    <location>
        <begin position="383"/>
        <end position="407"/>
    </location>
</feature>
<dbReference type="GO" id="GO:0004329">
    <property type="term" value="F:formate-tetrahydrofolate ligase activity"/>
    <property type="evidence" value="ECO:0007669"/>
    <property type="project" value="UniProtKB-EC"/>
</dbReference>